<evidence type="ECO:0000256" key="5">
    <source>
        <dbReference type="SAM" id="Phobius"/>
    </source>
</evidence>
<evidence type="ECO:0000256" key="3">
    <source>
        <dbReference type="ARBA" id="ARBA00022989"/>
    </source>
</evidence>
<keyword evidence="8" id="KW-1185">Reference proteome</keyword>
<feature type="transmembrane region" description="Helical" evidence="5">
    <location>
        <begin position="42"/>
        <end position="62"/>
    </location>
</feature>
<feature type="transmembrane region" description="Helical" evidence="5">
    <location>
        <begin position="273"/>
        <end position="290"/>
    </location>
</feature>
<dbReference type="InterPro" id="IPR053160">
    <property type="entry name" value="MFS_DHA3_Transporter"/>
</dbReference>
<feature type="transmembrane region" description="Helical" evidence="5">
    <location>
        <begin position="243"/>
        <end position="261"/>
    </location>
</feature>
<evidence type="ECO:0000256" key="1">
    <source>
        <dbReference type="ARBA" id="ARBA00004141"/>
    </source>
</evidence>
<evidence type="ECO:0000313" key="8">
    <source>
        <dbReference type="Proteomes" id="UP000546007"/>
    </source>
</evidence>
<organism evidence="7 8">
    <name type="scientific">Butyricimonas faecihominis</name>
    <dbReference type="NCBI Taxonomy" id="1472416"/>
    <lineage>
        <taxon>Bacteria</taxon>
        <taxon>Pseudomonadati</taxon>
        <taxon>Bacteroidota</taxon>
        <taxon>Bacteroidia</taxon>
        <taxon>Bacteroidales</taxon>
        <taxon>Odoribacteraceae</taxon>
        <taxon>Butyricimonas</taxon>
    </lineage>
</organism>
<dbReference type="Proteomes" id="UP000546007">
    <property type="component" value="Unassembled WGS sequence"/>
</dbReference>
<dbReference type="InterPro" id="IPR011701">
    <property type="entry name" value="MFS"/>
</dbReference>
<evidence type="ECO:0000256" key="4">
    <source>
        <dbReference type="ARBA" id="ARBA00023136"/>
    </source>
</evidence>
<proteinExistence type="predicted"/>
<protein>
    <submittedName>
        <fullName evidence="7">MFS family permease</fullName>
    </submittedName>
</protein>
<reference evidence="7 8" key="1">
    <citation type="submission" date="2020-08" db="EMBL/GenBank/DDBJ databases">
        <title>Genomic Encyclopedia of Type Strains, Phase IV (KMG-IV): sequencing the most valuable type-strain genomes for metagenomic binning, comparative biology and taxonomic classification.</title>
        <authorList>
            <person name="Goeker M."/>
        </authorList>
    </citation>
    <scope>NUCLEOTIDE SEQUENCE [LARGE SCALE GENOMIC DNA]</scope>
    <source>
        <strain evidence="7 8">DSM 105721</strain>
    </source>
</reference>
<dbReference type="PANTHER" id="PTHR23530:SF1">
    <property type="entry name" value="PERMEASE, MAJOR FACILITATOR SUPERFAMILY-RELATED"/>
    <property type="match status" value="1"/>
</dbReference>
<dbReference type="InterPro" id="IPR020846">
    <property type="entry name" value="MFS_dom"/>
</dbReference>
<accession>A0A7W6HU61</accession>
<comment type="caution">
    <text evidence="7">The sequence shown here is derived from an EMBL/GenBank/DDBJ whole genome shotgun (WGS) entry which is preliminary data.</text>
</comment>
<feature type="transmembrane region" description="Helical" evidence="5">
    <location>
        <begin position="337"/>
        <end position="354"/>
    </location>
</feature>
<gene>
    <name evidence="7" type="ORF">GGR14_000165</name>
</gene>
<dbReference type="Pfam" id="PF07690">
    <property type="entry name" value="MFS_1"/>
    <property type="match status" value="1"/>
</dbReference>
<dbReference type="GO" id="GO:0022857">
    <property type="term" value="F:transmembrane transporter activity"/>
    <property type="evidence" value="ECO:0007669"/>
    <property type="project" value="InterPro"/>
</dbReference>
<feature type="transmembrane region" description="Helical" evidence="5">
    <location>
        <begin position="7"/>
        <end position="30"/>
    </location>
</feature>
<feature type="domain" description="Major facilitator superfamily (MFS) profile" evidence="6">
    <location>
        <begin position="1"/>
        <end position="386"/>
    </location>
</feature>
<dbReference type="GO" id="GO:0016020">
    <property type="term" value="C:membrane"/>
    <property type="evidence" value="ECO:0007669"/>
    <property type="project" value="UniProtKB-SubCell"/>
</dbReference>
<dbReference type="PROSITE" id="PS00216">
    <property type="entry name" value="SUGAR_TRANSPORT_1"/>
    <property type="match status" value="1"/>
</dbReference>
<dbReference type="InterPro" id="IPR036259">
    <property type="entry name" value="MFS_trans_sf"/>
</dbReference>
<feature type="transmembrane region" description="Helical" evidence="5">
    <location>
        <begin position="210"/>
        <end position="231"/>
    </location>
</feature>
<dbReference type="InterPro" id="IPR005829">
    <property type="entry name" value="Sugar_transporter_CS"/>
</dbReference>
<name>A0A7W6HU61_9BACT</name>
<evidence type="ECO:0000259" key="6">
    <source>
        <dbReference type="PROSITE" id="PS50850"/>
    </source>
</evidence>
<feature type="transmembrane region" description="Helical" evidence="5">
    <location>
        <begin position="69"/>
        <end position="87"/>
    </location>
</feature>
<dbReference type="AlphaFoldDB" id="A0A7W6HU61"/>
<keyword evidence="3 5" id="KW-1133">Transmembrane helix</keyword>
<evidence type="ECO:0000256" key="2">
    <source>
        <dbReference type="ARBA" id="ARBA00022692"/>
    </source>
</evidence>
<sequence>MSFKKNIIALYLIKVSKWFTLVMPIIVLFYKECGLDLADIFILKSVYSIAMVSLEIPTGYLADVWGRRNCLIAGCIFCFLGFTNYSISDTFTAFFLSEILLGFGQSLVSGADSALLYDTMLYYKKEDAYLKYEGRVTMVGNFSEAFAGIFSGLLAVYSLRFPFYAQSGIAFIGIPAAMALTEHAAKTRIKNSFANIVKIIQYSLFTNKELCYNIMFSGVIGAATLTMAWFVQPLLIELDTPTSWFGIIWTILNLTVGISALYSDKLDQRLGSLRMYAFILFFIVSGYIAVAFNISYVGLICLFFFYIVRGFATPILKGYINQITFSEMRATVLSIRNFVIRLMFAAMAPLVGWLHDLYSLSIALQATAAIIFVPGLLFLILQWRYSKKV</sequence>
<feature type="transmembrane region" description="Helical" evidence="5">
    <location>
        <begin position="138"/>
        <end position="157"/>
    </location>
</feature>
<feature type="transmembrane region" description="Helical" evidence="5">
    <location>
        <begin position="296"/>
        <end position="316"/>
    </location>
</feature>
<keyword evidence="2 5" id="KW-0812">Transmembrane</keyword>
<feature type="transmembrane region" description="Helical" evidence="5">
    <location>
        <begin position="93"/>
        <end position="117"/>
    </location>
</feature>
<dbReference type="Gene3D" id="1.20.1250.20">
    <property type="entry name" value="MFS general substrate transporter like domains"/>
    <property type="match status" value="1"/>
</dbReference>
<feature type="transmembrane region" description="Helical" evidence="5">
    <location>
        <begin position="360"/>
        <end position="381"/>
    </location>
</feature>
<keyword evidence="4 5" id="KW-0472">Membrane</keyword>
<dbReference type="PANTHER" id="PTHR23530">
    <property type="entry name" value="TRANSPORT PROTEIN-RELATED"/>
    <property type="match status" value="1"/>
</dbReference>
<dbReference type="EMBL" id="JACIES010000001">
    <property type="protein sequence ID" value="MBB4024404.1"/>
    <property type="molecule type" value="Genomic_DNA"/>
</dbReference>
<dbReference type="SUPFAM" id="SSF103473">
    <property type="entry name" value="MFS general substrate transporter"/>
    <property type="match status" value="1"/>
</dbReference>
<comment type="subcellular location">
    <subcellularLocation>
        <location evidence="1">Membrane</location>
        <topology evidence="1">Multi-pass membrane protein</topology>
    </subcellularLocation>
</comment>
<feature type="transmembrane region" description="Helical" evidence="5">
    <location>
        <begin position="163"/>
        <end position="181"/>
    </location>
</feature>
<evidence type="ECO:0000313" key="7">
    <source>
        <dbReference type="EMBL" id="MBB4024404.1"/>
    </source>
</evidence>
<dbReference type="PROSITE" id="PS50850">
    <property type="entry name" value="MFS"/>
    <property type="match status" value="1"/>
</dbReference>